<proteinExistence type="predicted"/>
<name>A0ABQ6YZB0_9ENTE</name>
<organism evidence="1 2">
    <name type="scientific">Candidatus Enterococcus willemsii</name>
    <dbReference type="NCBI Taxonomy" id="1857215"/>
    <lineage>
        <taxon>Bacteria</taxon>
        <taxon>Bacillati</taxon>
        <taxon>Bacillota</taxon>
        <taxon>Bacilli</taxon>
        <taxon>Lactobacillales</taxon>
        <taxon>Enterococcaceae</taxon>
        <taxon>Enterococcus</taxon>
    </lineage>
</organism>
<reference evidence="1 2" key="1">
    <citation type="submission" date="2016-06" db="EMBL/GenBank/DDBJ databases">
        <title>Four novel species of enterococci isolated from chicken manure.</title>
        <authorList>
            <person name="Van Tyne D."/>
        </authorList>
    </citation>
    <scope>NUCLEOTIDE SEQUENCE [LARGE SCALE GENOMIC DNA]</scope>
    <source>
        <strain evidence="1 2">CU12B</strain>
    </source>
</reference>
<protein>
    <recommendedName>
        <fullName evidence="3">BON domain-containing protein</fullName>
    </recommendedName>
</protein>
<evidence type="ECO:0000313" key="1">
    <source>
        <dbReference type="EMBL" id="KAF1303477.1"/>
    </source>
</evidence>
<evidence type="ECO:0000313" key="2">
    <source>
        <dbReference type="Proteomes" id="UP000782705"/>
    </source>
</evidence>
<dbReference type="EMBL" id="MAEL01000040">
    <property type="protein sequence ID" value="KAF1303477.1"/>
    <property type="molecule type" value="Genomic_DNA"/>
</dbReference>
<keyword evidence="2" id="KW-1185">Reference proteome</keyword>
<sequence length="70" mass="7876">MITINSAMQQENIKAVLEAIDQDGITYSFKEKKGIALVFDITGDKEQAIRIAKEAIKAEEWGKVLYFNVV</sequence>
<dbReference type="Proteomes" id="UP000782705">
    <property type="component" value="Unassembled WGS sequence"/>
</dbReference>
<gene>
    <name evidence="1" type="ORF">BAU17_12265</name>
</gene>
<comment type="caution">
    <text evidence="1">The sequence shown here is derived from an EMBL/GenBank/DDBJ whole genome shotgun (WGS) entry which is preliminary data.</text>
</comment>
<accession>A0ABQ6YZB0</accession>
<dbReference type="RefSeq" id="WP_161902204.1">
    <property type="nucleotide sequence ID" value="NZ_MAEL01000040.1"/>
</dbReference>
<evidence type="ECO:0008006" key="3">
    <source>
        <dbReference type="Google" id="ProtNLM"/>
    </source>
</evidence>